<evidence type="ECO:0000313" key="7">
    <source>
        <dbReference type="Proteomes" id="UP000657385"/>
    </source>
</evidence>
<dbReference type="InterPro" id="IPR020103">
    <property type="entry name" value="PsdUridine_synth_cat_dom_sf"/>
</dbReference>
<dbReference type="Pfam" id="PF00849">
    <property type="entry name" value="PseudoU_synth_2"/>
    <property type="match status" value="1"/>
</dbReference>
<feature type="domain" description="Pseudouridine synthase RsuA/RluA-like" evidence="5">
    <location>
        <begin position="103"/>
        <end position="257"/>
    </location>
</feature>
<dbReference type="SUPFAM" id="SSF55120">
    <property type="entry name" value="Pseudouridine synthase"/>
    <property type="match status" value="1"/>
</dbReference>
<organism evidence="6 7">
    <name type="scientific">Streptacidiphilus fuscans</name>
    <dbReference type="NCBI Taxonomy" id="2789292"/>
    <lineage>
        <taxon>Bacteria</taxon>
        <taxon>Bacillati</taxon>
        <taxon>Actinomycetota</taxon>
        <taxon>Actinomycetes</taxon>
        <taxon>Kitasatosporales</taxon>
        <taxon>Streptomycetaceae</taxon>
        <taxon>Streptacidiphilus</taxon>
    </lineage>
</organism>
<evidence type="ECO:0000313" key="6">
    <source>
        <dbReference type="EMBL" id="MBF9071699.1"/>
    </source>
</evidence>
<comment type="catalytic activity">
    <reaction evidence="1">
        <text>a uridine in RNA = a pseudouridine in RNA</text>
        <dbReference type="Rhea" id="RHEA:48348"/>
        <dbReference type="Rhea" id="RHEA-COMP:12068"/>
        <dbReference type="Rhea" id="RHEA-COMP:12069"/>
        <dbReference type="ChEBI" id="CHEBI:65314"/>
        <dbReference type="ChEBI" id="CHEBI:65315"/>
    </reaction>
</comment>
<evidence type="ECO:0000256" key="2">
    <source>
        <dbReference type="ARBA" id="ARBA00031870"/>
    </source>
</evidence>
<evidence type="ECO:0000256" key="1">
    <source>
        <dbReference type="ARBA" id="ARBA00000073"/>
    </source>
</evidence>
<dbReference type="Gene3D" id="3.30.2350.10">
    <property type="entry name" value="Pseudouridine synthase"/>
    <property type="match status" value="1"/>
</dbReference>
<evidence type="ECO:0000259" key="5">
    <source>
        <dbReference type="Pfam" id="PF00849"/>
    </source>
</evidence>
<dbReference type="EMBL" id="JADPRT010000013">
    <property type="protein sequence ID" value="MBF9071699.1"/>
    <property type="molecule type" value="Genomic_DNA"/>
</dbReference>
<protein>
    <recommendedName>
        <fullName evidence="2">RNA pseudouridylate synthase</fullName>
    </recommendedName>
    <alternativeName>
        <fullName evidence="3">RNA-uridine isomerase</fullName>
    </alternativeName>
</protein>
<reference evidence="6" key="1">
    <citation type="submission" date="2020-11" db="EMBL/GenBank/DDBJ databases">
        <title>Isolation and identification of active actinomycetes.</title>
        <authorList>
            <person name="Yu B."/>
        </authorList>
    </citation>
    <scope>NUCLEOTIDE SEQUENCE</scope>
    <source>
        <strain evidence="6">NEAU-YB345</strain>
    </source>
</reference>
<keyword evidence="7" id="KW-1185">Reference proteome</keyword>
<evidence type="ECO:0000256" key="3">
    <source>
        <dbReference type="ARBA" id="ARBA00033164"/>
    </source>
</evidence>
<name>A0A931B5Y0_9ACTN</name>
<evidence type="ECO:0000256" key="4">
    <source>
        <dbReference type="SAM" id="MobiDB-lite"/>
    </source>
</evidence>
<proteinExistence type="predicted"/>
<dbReference type="GO" id="GO:0009982">
    <property type="term" value="F:pseudouridine synthase activity"/>
    <property type="evidence" value="ECO:0007669"/>
    <property type="project" value="InterPro"/>
</dbReference>
<accession>A0A931B5Y0</accession>
<dbReference type="InterPro" id="IPR006145">
    <property type="entry name" value="PsdUridine_synth_RsuA/RluA"/>
</dbReference>
<gene>
    <name evidence="6" type="ORF">I2501_27115</name>
</gene>
<comment type="caution">
    <text evidence="6">The sequence shown here is derived from an EMBL/GenBank/DDBJ whole genome shotgun (WGS) entry which is preliminary data.</text>
</comment>
<dbReference type="PANTHER" id="PTHR21600">
    <property type="entry name" value="MITOCHONDRIAL RNA PSEUDOURIDINE SYNTHASE"/>
    <property type="match status" value="1"/>
</dbReference>
<dbReference type="InterPro" id="IPR050188">
    <property type="entry name" value="RluA_PseudoU_synthase"/>
</dbReference>
<sequence>MRRRRAAPRSPLPQRDGIDPVRLRLPDPGNWPTVRAYLVHRLPAVPPEHFDAMLAAGEIWDEHGPLAPDAPYRPGDHVWFHRELAPETPVPFPLAVVHRDERILVVDKPHFLATTPRGRHVTETALARLRRDLDLPELSPAHRLDRLTAGLALFVVQPRHRGAYQTMFRDRRVHKEYRAVAPFRPELALPVTVRSHIVKERGVIAAREVPGAEPNAESRIELLGHRDTPGLPGAGVGLYRLLPATGRTHQLRLHMSSLGVPILGDPVYPVVRDEPAPDDFSDPLQLLASVLEFTDPVSDEPLRFTTRRTLAAWPEPPHSSPLGPHSP</sequence>
<dbReference type="GO" id="GO:0003723">
    <property type="term" value="F:RNA binding"/>
    <property type="evidence" value="ECO:0007669"/>
    <property type="project" value="InterPro"/>
</dbReference>
<feature type="region of interest" description="Disordered" evidence="4">
    <location>
        <begin position="1"/>
        <end position="24"/>
    </location>
</feature>
<dbReference type="GO" id="GO:0000455">
    <property type="term" value="P:enzyme-directed rRNA pseudouridine synthesis"/>
    <property type="evidence" value="ECO:0007669"/>
    <property type="project" value="TreeGrafter"/>
</dbReference>
<dbReference type="AlphaFoldDB" id="A0A931B5Y0"/>
<dbReference type="PANTHER" id="PTHR21600:SF84">
    <property type="entry name" value="PSEUDOURIDINE SYNTHASE RSUA_RLUA-LIKE DOMAIN-CONTAINING PROTEIN"/>
    <property type="match status" value="1"/>
</dbReference>
<dbReference type="RefSeq" id="WP_196196878.1">
    <property type="nucleotide sequence ID" value="NZ_JADPRT010000013.1"/>
</dbReference>
<dbReference type="GO" id="GO:0140098">
    <property type="term" value="F:catalytic activity, acting on RNA"/>
    <property type="evidence" value="ECO:0007669"/>
    <property type="project" value="UniProtKB-ARBA"/>
</dbReference>
<dbReference type="Proteomes" id="UP000657385">
    <property type="component" value="Unassembled WGS sequence"/>
</dbReference>